<feature type="compositionally biased region" description="Basic residues" evidence="1">
    <location>
        <begin position="9"/>
        <end position="21"/>
    </location>
</feature>
<dbReference type="PANTHER" id="PTHR46786">
    <property type="entry name" value="ZINC FINGER MATRIN-TYPE PROTEIN 3"/>
    <property type="match status" value="1"/>
</dbReference>
<dbReference type="SUPFAM" id="SSF57667">
    <property type="entry name" value="beta-beta-alpha zinc fingers"/>
    <property type="match status" value="2"/>
</dbReference>
<feature type="region of interest" description="Disordered" evidence="1">
    <location>
        <begin position="78"/>
        <end position="135"/>
    </location>
</feature>
<feature type="domain" description="C2H2-type" evidence="2">
    <location>
        <begin position="142"/>
        <end position="164"/>
    </location>
</feature>
<dbReference type="SMART" id="SM00355">
    <property type="entry name" value="ZnF_C2H2"/>
    <property type="match status" value="2"/>
</dbReference>
<dbReference type="InterPro" id="IPR013087">
    <property type="entry name" value="Znf_C2H2_type"/>
</dbReference>
<protein>
    <recommendedName>
        <fullName evidence="2">C2H2-type domain-containing protein</fullName>
    </recommendedName>
</protein>
<dbReference type="EMBL" id="JAUUTY010000001">
    <property type="protein sequence ID" value="KAK1694948.1"/>
    <property type="molecule type" value="Genomic_DNA"/>
</dbReference>
<evidence type="ECO:0000259" key="2">
    <source>
        <dbReference type="PROSITE" id="PS00028"/>
    </source>
</evidence>
<dbReference type="InterPro" id="IPR036236">
    <property type="entry name" value="Znf_C2H2_sf"/>
</dbReference>
<dbReference type="Pfam" id="PF12874">
    <property type="entry name" value="zf-met"/>
    <property type="match status" value="2"/>
</dbReference>
<dbReference type="PANTHER" id="PTHR46786:SF1">
    <property type="entry name" value="ZINC FINGER MATRIN-TYPE PROTEIN 3"/>
    <property type="match status" value="1"/>
</dbReference>
<dbReference type="PROSITE" id="PS00028">
    <property type="entry name" value="ZINC_FINGER_C2H2_1"/>
    <property type="match status" value="1"/>
</dbReference>
<organism evidence="3 4">
    <name type="scientific">Lolium multiflorum</name>
    <name type="common">Italian ryegrass</name>
    <name type="synonym">Lolium perenne subsp. multiflorum</name>
    <dbReference type="NCBI Taxonomy" id="4521"/>
    <lineage>
        <taxon>Eukaryota</taxon>
        <taxon>Viridiplantae</taxon>
        <taxon>Streptophyta</taxon>
        <taxon>Embryophyta</taxon>
        <taxon>Tracheophyta</taxon>
        <taxon>Spermatophyta</taxon>
        <taxon>Magnoliopsida</taxon>
        <taxon>Liliopsida</taxon>
        <taxon>Poales</taxon>
        <taxon>Poaceae</taxon>
        <taxon>BOP clade</taxon>
        <taxon>Pooideae</taxon>
        <taxon>Poodae</taxon>
        <taxon>Poeae</taxon>
        <taxon>Poeae Chloroplast Group 2 (Poeae type)</taxon>
        <taxon>Loliodinae</taxon>
        <taxon>Loliinae</taxon>
        <taxon>Lolium</taxon>
    </lineage>
</organism>
<dbReference type="Gene3D" id="3.30.160.60">
    <property type="entry name" value="Classic Zinc Finger"/>
    <property type="match status" value="2"/>
</dbReference>
<evidence type="ECO:0000313" key="4">
    <source>
        <dbReference type="Proteomes" id="UP001231189"/>
    </source>
</evidence>
<name>A0AAD8TZI5_LOLMU</name>
<evidence type="ECO:0000256" key="1">
    <source>
        <dbReference type="SAM" id="MobiDB-lite"/>
    </source>
</evidence>
<gene>
    <name evidence="3" type="ORF">QYE76_011645</name>
</gene>
<dbReference type="AlphaFoldDB" id="A0AAD8TZI5"/>
<dbReference type="InterPro" id="IPR052644">
    <property type="entry name" value="ZMAT3"/>
</dbReference>
<evidence type="ECO:0000313" key="3">
    <source>
        <dbReference type="EMBL" id="KAK1694948.1"/>
    </source>
</evidence>
<comment type="caution">
    <text evidence="3">The sequence shown here is derived from an EMBL/GenBank/DDBJ whole genome shotgun (WGS) entry which is preliminary data.</text>
</comment>
<reference evidence="3" key="1">
    <citation type="submission" date="2023-07" db="EMBL/GenBank/DDBJ databases">
        <title>A chromosome-level genome assembly of Lolium multiflorum.</title>
        <authorList>
            <person name="Chen Y."/>
            <person name="Copetti D."/>
            <person name="Kolliker R."/>
            <person name="Studer B."/>
        </authorList>
    </citation>
    <scope>NUCLEOTIDE SEQUENCE</scope>
    <source>
        <strain evidence="3">02402/16</strain>
        <tissue evidence="3">Leaf</tissue>
    </source>
</reference>
<proteinExistence type="predicted"/>
<keyword evidence="4" id="KW-1185">Reference proteome</keyword>
<feature type="compositionally biased region" description="Low complexity" evidence="1">
    <location>
        <begin position="117"/>
        <end position="135"/>
    </location>
</feature>
<feature type="compositionally biased region" description="Pro residues" evidence="1">
    <location>
        <begin position="86"/>
        <end position="103"/>
    </location>
</feature>
<feature type="region of interest" description="Disordered" evidence="1">
    <location>
        <begin position="1"/>
        <end position="63"/>
    </location>
</feature>
<sequence length="223" mass="24393">MDILMNDIRRRKNQIKARRNASWRGADHPPPPPPVIKGHDQESADLTQSGQEHSDQEDCMAILTNAVERQKLWIRARGASGGTDHPAPPPPVQKPPSAPPDAPAPREWRKRQPTGPPTGSSGTNTSTSTKPPSFKKPASIVCRVCGVRCMTASHLKMHEMGRKHRNKVAYAAGEMNVRCDVCDVPLLSKVNVEEHYAGKQHLHRVFASSSGASSYVARPPATQ</sequence>
<accession>A0AAD8TZI5</accession>
<dbReference type="Proteomes" id="UP001231189">
    <property type="component" value="Unassembled WGS sequence"/>
</dbReference>